<comment type="cofactor">
    <cofactor evidence="1">
        <name>FMN</name>
        <dbReference type="ChEBI" id="CHEBI:58210"/>
    </cofactor>
</comment>
<dbReference type="InterPro" id="IPR037396">
    <property type="entry name" value="FMN_HAD"/>
</dbReference>
<evidence type="ECO:0000256" key="3">
    <source>
        <dbReference type="ARBA" id="ARBA00022643"/>
    </source>
</evidence>
<dbReference type="PIRSF" id="PIRSF000138">
    <property type="entry name" value="Al-hdrx_acd_dh"/>
    <property type="match status" value="1"/>
</dbReference>
<dbReference type="Proteomes" id="UP000309992">
    <property type="component" value="Unassembled WGS sequence"/>
</dbReference>
<dbReference type="PROSITE" id="PS00557">
    <property type="entry name" value="FMN_HYDROXY_ACID_DH_1"/>
    <property type="match status" value="1"/>
</dbReference>
<evidence type="ECO:0000256" key="4">
    <source>
        <dbReference type="ARBA" id="ARBA00023002"/>
    </source>
</evidence>
<gene>
    <name evidence="7" type="ORF">FCN18_17090</name>
</gene>
<proteinExistence type="inferred from homology"/>
<evidence type="ECO:0000256" key="2">
    <source>
        <dbReference type="ARBA" id="ARBA00022630"/>
    </source>
</evidence>
<dbReference type="PANTHER" id="PTHR10578">
    <property type="entry name" value="S -2-HYDROXY-ACID OXIDASE-RELATED"/>
    <property type="match status" value="1"/>
</dbReference>
<dbReference type="CDD" id="cd02809">
    <property type="entry name" value="alpha_hydroxyacid_oxid_FMN"/>
    <property type="match status" value="1"/>
</dbReference>
<accession>A0ABY2S466</accession>
<dbReference type="InterPro" id="IPR012133">
    <property type="entry name" value="Alpha-hydoxy_acid_DH_FMN"/>
</dbReference>
<dbReference type="InterPro" id="IPR013785">
    <property type="entry name" value="Aldolase_TIM"/>
</dbReference>
<dbReference type="Pfam" id="PF01070">
    <property type="entry name" value="FMN_dh"/>
    <property type="match status" value="1"/>
</dbReference>
<dbReference type="RefSeq" id="WP_112273830.1">
    <property type="nucleotide sequence ID" value="NZ_SWMS01000008.1"/>
</dbReference>
<keyword evidence="2" id="KW-0285">Flavoprotein</keyword>
<organism evidence="7 8">
    <name type="scientific">Prauserella endophytica</name>
    <dbReference type="NCBI Taxonomy" id="1592324"/>
    <lineage>
        <taxon>Bacteria</taxon>
        <taxon>Bacillati</taxon>
        <taxon>Actinomycetota</taxon>
        <taxon>Actinomycetes</taxon>
        <taxon>Pseudonocardiales</taxon>
        <taxon>Pseudonocardiaceae</taxon>
        <taxon>Prauserella</taxon>
        <taxon>Prauserella coralliicola group</taxon>
    </lineage>
</organism>
<keyword evidence="3" id="KW-0288">FMN</keyword>
<keyword evidence="8" id="KW-1185">Reference proteome</keyword>
<dbReference type="PROSITE" id="PS51349">
    <property type="entry name" value="FMN_HYDROXY_ACID_DH_2"/>
    <property type="match status" value="1"/>
</dbReference>
<keyword evidence="4" id="KW-0560">Oxidoreductase</keyword>
<comment type="caution">
    <text evidence="7">The sequence shown here is derived from an EMBL/GenBank/DDBJ whole genome shotgun (WGS) entry which is preliminary data.</text>
</comment>
<dbReference type="PANTHER" id="PTHR10578:SF107">
    <property type="entry name" value="2-HYDROXYACID OXIDASE 1"/>
    <property type="match status" value="1"/>
</dbReference>
<evidence type="ECO:0000313" key="8">
    <source>
        <dbReference type="Proteomes" id="UP000309992"/>
    </source>
</evidence>
<evidence type="ECO:0000259" key="6">
    <source>
        <dbReference type="PROSITE" id="PS51349"/>
    </source>
</evidence>
<evidence type="ECO:0000256" key="1">
    <source>
        <dbReference type="ARBA" id="ARBA00001917"/>
    </source>
</evidence>
<evidence type="ECO:0000256" key="5">
    <source>
        <dbReference type="ARBA" id="ARBA00024042"/>
    </source>
</evidence>
<dbReference type="InterPro" id="IPR008259">
    <property type="entry name" value="FMN_hydac_DH_AS"/>
</dbReference>
<feature type="domain" description="FMN hydroxy acid dehydrogenase" evidence="6">
    <location>
        <begin position="32"/>
        <end position="415"/>
    </location>
</feature>
<comment type="similarity">
    <text evidence="5">Belongs to the FMN-dependent alpha-hydroxy acid dehydrogenase family.</text>
</comment>
<name>A0ABY2S466_9PSEU</name>
<dbReference type="Gene3D" id="3.20.20.70">
    <property type="entry name" value="Aldolase class I"/>
    <property type="match status" value="1"/>
</dbReference>
<protein>
    <submittedName>
        <fullName evidence="7">Alpha-hydroxy-acid oxidizing protein</fullName>
    </submittedName>
</protein>
<evidence type="ECO:0000313" key="7">
    <source>
        <dbReference type="EMBL" id="TKG70590.1"/>
    </source>
</evidence>
<dbReference type="SUPFAM" id="SSF51395">
    <property type="entry name" value="FMN-linked oxidoreductases"/>
    <property type="match status" value="1"/>
</dbReference>
<dbReference type="EMBL" id="SWMS01000008">
    <property type="protein sequence ID" value="TKG70590.1"/>
    <property type="molecule type" value="Genomic_DNA"/>
</dbReference>
<reference evidence="7 8" key="1">
    <citation type="journal article" date="2015" name="Antonie Van Leeuwenhoek">
        <title>Prauserella endophytica sp. nov., an endophytic actinobacterium isolated from Tamarix taklamakanensis.</title>
        <authorList>
            <person name="Liu J.M."/>
            <person name="Habden X."/>
            <person name="Guo L."/>
            <person name="Tuo L."/>
            <person name="Jiang Z.K."/>
            <person name="Liu S.W."/>
            <person name="Liu X.F."/>
            <person name="Chen L."/>
            <person name="Li R.F."/>
            <person name="Zhang Y.Q."/>
            <person name="Sun C.H."/>
        </authorList>
    </citation>
    <scope>NUCLEOTIDE SEQUENCE [LARGE SCALE GENOMIC DNA]</scope>
    <source>
        <strain evidence="7 8">CGMCC 4.7182</strain>
    </source>
</reference>
<dbReference type="InterPro" id="IPR000262">
    <property type="entry name" value="FMN-dep_DH"/>
</dbReference>
<sequence>MSDETPRALTVRLRRRRGAAWGPGSGVGREATLKRRLPSLSDVERAARRRLPRFAYDFVAGGTGDDLGVRRNRAALDGIEIVPRYGELPAVGTETTLFGQTYASPVGIAPAGLDGLAWPDATRHLAATAARASIPYITGTLASASIEEVVARAPGRTWFQLYGLPAEHHRVTFDLVRRAADAGAEALVVAVDAPVRSKRPRDLRHGLVVPFRPSFSTALQVASAPGWSLAALRSRVPVFANMGRYVGASPTLDEVAGFVQGGLRGGFTWSEIAELRQAWPRALVIKGLLHPGDAERALQAGADGVLVSNHGGRQSDAAPAAIDVLPAITRAVGSAATVLFDSGIRSGLDAAKALALGADAVFCGRAFLLGLAAAGRTGSDHVAALLTEELRTALGQSGVAGPKGLRELDIRHPTAWNFG</sequence>